<name>X1FL84_9ZZZZ</name>
<dbReference type="EMBL" id="BART01040895">
    <property type="protein sequence ID" value="GAH21513.1"/>
    <property type="molecule type" value="Genomic_DNA"/>
</dbReference>
<organism evidence="1">
    <name type="scientific">marine sediment metagenome</name>
    <dbReference type="NCBI Taxonomy" id="412755"/>
    <lineage>
        <taxon>unclassified sequences</taxon>
        <taxon>metagenomes</taxon>
        <taxon>ecological metagenomes</taxon>
    </lineage>
</organism>
<comment type="caution">
    <text evidence="1">The sequence shown here is derived from an EMBL/GenBank/DDBJ whole genome shotgun (WGS) entry which is preliminary data.</text>
</comment>
<accession>X1FL84</accession>
<sequence>MAIYEFLSLNLNLSVEIPLGTGTAPMKGTCRVAWIKKAAFSEQYDAGLEFAT</sequence>
<feature type="non-terminal residue" evidence="1">
    <location>
        <position position="52"/>
    </location>
</feature>
<evidence type="ECO:0000313" key="1">
    <source>
        <dbReference type="EMBL" id="GAH21513.1"/>
    </source>
</evidence>
<evidence type="ECO:0008006" key="2">
    <source>
        <dbReference type="Google" id="ProtNLM"/>
    </source>
</evidence>
<reference evidence="1" key="1">
    <citation type="journal article" date="2014" name="Front. Microbiol.">
        <title>High frequency of phylogenetically diverse reductive dehalogenase-homologous genes in deep subseafloor sedimentary metagenomes.</title>
        <authorList>
            <person name="Kawai M."/>
            <person name="Futagami T."/>
            <person name="Toyoda A."/>
            <person name="Takaki Y."/>
            <person name="Nishi S."/>
            <person name="Hori S."/>
            <person name="Arai W."/>
            <person name="Tsubouchi T."/>
            <person name="Morono Y."/>
            <person name="Uchiyama I."/>
            <person name="Ito T."/>
            <person name="Fujiyama A."/>
            <person name="Inagaki F."/>
            <person name="Takami H."/>
        </authorList>
    </citation>
    <scope>NUCLEOTIDE SEQUENCE</scope>
    <source>
        <strain evidence="1">Expedition CK06-06</strain>
    </source>
</reference>
<protein>
    <recommendedName>
        <fullName evidence="2">PilZ domain-containing protein</fullName>
    </recommendedName>
</protein>
<gene>
    <name evidence="1" type="ORF">S01H4_66223</name>
</gene>
<proteinExistence type="predicted"/>
<dbReference type="AlphaFoldDB" id="X1FL84"/>